<name>A0ABS6SZC6_9RHOB</name>
<reference evidence="2 3" key="1">
    <citation type="submission" date="2021-05" db="EMBL/GenBank/DDBJ databases">
        <title>Culturable bacteria isolated from Daya Bay.</title>
        <authorList>
            <person name="Zheng W."/>
            <person name="Yu S."/>
            <person name="Huang Y."/>
        </authorList>
    </citation>
    <scope>NUCLEOTIDE SEQUENCE [LARGE SCALE GENOMIC DNA]</scope>
    <source>
        <strain evidence="2 3">DP4N28-5</strain>
    </source>
</reference>
<dbReference type="Proteomes" id="UP000756530">
    <property type="component" value="Unassembled WGS sequence"/>
</dbReference>
<keyword evidence="1" id="KW-0472">Membrane</keyword>
<accession>A0ABS6SZC6</accession>
<organism evidence="2 3">
    <name type="scientific">Maritimibacter dapengensis</name>
    <dbReference type="NCBI Taxonomy" id="2836868"/>
    <lineage>
        <taxon>Bacteria</taxon>
        <taxon>Pseudomonadati</taxon>
        <taxon>Pseudomonadota</taxon>
        <taxon>Alphaproteobacteria</taxon>
        <taxon>Rhodobacterales</taxon>
        <taxon>Roseobacteraceae</taxon>
        <taxon>Maritimibacter</taxon>
    </lineage>
</organism>
<evidence type="ECO:0000313" key="2">
    <source>
        <dbReference type="EMBL" id="MBV7377651.1"/>
    </source>
</evidence>
<evidence type="ECO:0000256" key="1">
    <source>
        <dbReference type="SAM" id="Phobius"/>
    </source>
</evidence>
<comment type="caution">
    <text evidence="2">The sequence shown here is derived from an EMBL/GenBank/DDBJ whole genome shotgun (WGS) entry which is preliminary data.</text>
</comment>
<sequence>MHKAPRIIILIMILMLVGWGGFWLVASRGTERVLTGWFEDRRAEGWTASYDSLNTGGFPNRLDTTIEGVVLADPDTGISWQAPVFQNLSLVYRPTEVIAVFPGEQVFAARDETYRVESETFRASAALGPQFELPILRSTVEIGAATVTTSDGRVTGLDTALISMRETPDREGDVYDLDVNVAGLRPDPAFMERLNASGAFSDALETVRVAGTIRFDAPWDRYALERARPQPREIELTRLDAKWGELTLAASGTLTVGAAGRPEGEIQVRAENWRAMIDLAYASGALPESLVGAVTRAGTMIAGLSGDPDTLDATLRFENGRAFLGPVPIGQAPDLSLP</sequence>
<dbReference type="Pfam" id="PF09898">
    <property type="entry name" value="DUF2125"/>
    <property type="match status" value="1"/>
</dbReference>
<protein>
    <submittedName>
        <fullName evidence="2">DUF2125 domain-containing protein</fullName>
    </submittedName>
</protein>
<feature type="transmembrane region" description="Helical" evidence="1">
    <location>
        <begin position="7"/>
        <end position="26"/>
    </location>
</feature>
<keyword evidence="1" id="KW-1133">Transmembrane helix</keyword>
<keyword evidence="3" id="KW-1185">Reference proteome</keyword>
<gene>
    <name evidence="2" type="ORF">KJP28_01855</name>
</gene>
<dbReference type="EMBL" id="JAHUZE010000001">
    <property type="protein sequence ID" value="MBV7377651.1"/>
    <property type="molecule type" value="Genomic_DNA"/>
</dbReference>
<evidence type="ECO:0000313" key="3">
    <source>
        <dbReference type="Proteomes" id="UP000756530"/>
    </source>
</evidence>
<proteinExistence type="predicted"/>
<keyword evidence="1" id="KW-0812">Transmembrane</keyword>
<dbReference type="RefSeq" id="WP_218390527.1">
    <property type="nucleotide sequence ID" value="NZ_JAHUZE010000001.1"/>
</dbReference>
<dbReference type="InterPro" id="IPR018666">
    <property type="entry name" value="DUF2125"/>
</dbReference>